<gene>
    <name evidence="1" type="ORF">DCBHLPFO_00378</name>
</gene>
<protein>
    <submittedName>
        <fullName evidence="1">Uncharacterized protein</fullName>
    </submittedName>
</protein>
<proteinExistence type="predicted"/>
<evidence type="ECO:0000313" key="1">
    <source>
        <dbReference type="EMBL" id="MDI3349856.1"/>
    </source>
</evidence>
<dbReference type="RefSeq" id="WP_268164577.1">
    <property type="nucleotide sequence ID" value="NZ_JAPFAP010000072.1"/>
</dbReference>
<comment type="caution">
    <text evidence="1">The sequence shown here is derived from an EMBL/GenBank/DDBJ whole genome shotgun (WGS) entry which is preliminary data.</text>
</comment>
<sequence>MKATRIGQNYLLRVKSINYLSPFFKKDNVELINFFEEKNELKTIFSDSLTFEELAGIIIGFYGDKTKNYYPIFESERFNNLFDQPKNLEEKITTNKIIKNEYLVYKYINFLNDENYDNYLTIILSDYSIISFKFTISKAPKYKDSNLSKRYIKYKEKNVGYLKQHNFEIDTDKIIDNYFVTKDYGKEIADTLLATDFVSFSLNQLNPTFEWSNEESLNYYDYELLLRLDLSTISKDLFSIYEWRDDIYQNYLDDVASEFVSQDDFPFSSIKKLFNDQDLNEEDREELASIEQMMSDPTRIKELQGIINDPNKLQQAQEEIINKMSGSKSSSSQERAKSNHEQARKIVLETFVNSLLNTDVPENEIVKMLDDFLDQVEDGTFLSGMAGFNLSPQDREKFIQDLLDIYYEKKYGEPAKQNFKKEKIDNEDFN</sequence>
<name>A0AA43QZ31_MYCAR</name>
<accession>A0AA43QZ31</accession>
<dbReference type="Proteomes" id="UP001162175">
    <property type="component" value="Unassembled WGS sequence"/>
</dbReference>
<reference evidence="1" key="1">
    <citation type="submission" date="2022-11" db="EMBL/GenBank/DDBJ databases">
        <title>Draft genome of Mycoplasma arginini isolated from fly.</title>
        <authorList>
            <person name="Severgnini M."/>
            <person name="Gioia G."/>
            <person name="Cremonesi P."/>
            <person name="Moroni P."/>
            <person name="Addis M.F."/>
            <person name="Castiglioni B."/>
        </authorList>
    </citation>
    <scope>NUCLEOTIDE SEQUENCE</scope>
    <source>
        <strain evidence="1">QMP CG1-1632</strain>
    </source>
</reference>
<dbReference type="AlphaFoldDB" id="A0AA43QZ31"/>
<evidence type="ECO:0000313" key="2">
    <source>
        <dbReference type="Proteomes" id="UP001162175"/>
    </source>
</evidence>
<dbReference type="EMBL" id="JAPFAR010000148">
    <property type="protein sequence ID" value="MDI3349856.1"/>
    <property type="molecule type" value="Genomic_DNA"/>
</dbReference>
<organism evidence="1 2">
    <name type="scientific">Mycoplasmopsis arginini</name>
    <name type="common">Mycoplasma arginini</name>
    <dbReference type="NCBI Taxonomy" id="2094"/>
    <lineage>
        <taxon>Bacteria</taxon>
        <taxon>Bacillati</taxon>
        <taxon>Mycoplasmatota</taxon>
        <taxon>Mycoplasmoidales</taxon>
        <taxon>Metamycoplasmataceae</taxon>
        <taxon>Mycoplasmopsis</taxon>
    </lineage>
</organism>